<feature type="compositionally biased region" description="Low complexity" evidence="1">
    <location>
        <begin position="36"/>
        <end position="46"/>
    </location>
</feature>
<accession>A0A8K0WBK8</accession>
<sequence>MADNNEHKVSVNSGITPSANSEVGGRNIIQTETKTDSNSDSDSGMDMETHRGPATEPKPRNDKTEDAMDIDPEDPESEDEAAFTTLKLTPIEKNAKRDYIRIMMIMPCRVYNYATAQMLAMGNEILQAFRKTIALWPFLTGEFKVIKNSNDQDSEVVLTYRREFDWSSIRSLVTYADPIEKVAPPYSHIYKIPSRKYPSILTALQDHDPEHADSFAPIALKLTLENGLLFMSFAFSNIIFDGEFITNFFREFLNFSMQTGHTPIWRPENGLICAADFGRNMPEILNSGIDVKSEFPCFDWNKATEVEERTPQSDLAFEIFSLPESSVHGTWLEIRDEALKLKSKNSPLIQDFIFALFWVLIIRVRSESGLIELKGTTRANIMVPGHLAISGRHENDPYYYGNSTVNAVASCNATNLVGRAIVWDDFERPFSSDYRRLACAGILIRKARREINKEYMSKLYGLKQVISPAEDQLACDRALRPHTESVICEDWTNYGAHLEAHFSYLEEDHQPRFVPSMTGLREGTVIILPRKDEEFGDEGWNICVCLTAGELERAKELLGDEGWV</sequence>
<evidence type="ECO:0000313" key="3">
    <source>
        <dbReference type="Proteomes" id="UP000813427"/>
    </source>
</evidence>
<reference evidence="2" key="1">
    <citation type="journal article" date="2021" name="Nat. Commun.">
        <title>Genetic determinants of endophytism in the Arabidopsis root mycobiome.</title>
        <authorList>
            <person name="Mesny F."/>
            <person name="Miyauchi S."/>
            <person name="Thiergart T."/>
            <person name="Pickel B."/>
            <person name="Atanasova L."/>
            <person name="Karlsson M."/>
            <person name="Huettel B."/>
            <person name="Barry K.W."/>
            <person name="Haridas S."/>
            <person name="Chen C."/>
            <person name="Bauer D."/>
            <person name="Andreopoulos W."/>
            <person name="Pangilinan J."/>
            <person name="LaButti K."/>
            <person name="Riley R."/>
            <person name="Lipzen A."/>
            <person name="Clum A."/>
            <person name="Drula E."/>
            <person name="Henrissat B."/>
            <person name="Kohler A."/>
            <person name="Grigoriev I.V."/>
            <person name="Martin F.M."/>
            <person name="Hacquard S."/>
        </authorList>
    </citation>
    <scope>NUCLEOTIDE SEQUENCE</scope>
    <source>
        <strain evidence="2">MPI-SDFR-AT-0068</strain>
    </source>
</reference>
<organism evidence="2 3">
    <name type="scientific">Fusarium tricinctum</name>
    <dbReference type="NCBI Taxonomy" id="61284"/>
    <lineage>
        <taxon>Eukaryota</taxon>
        <taxon>Fungi</taxon>
        <taxon>Dikarya</taxon>
        <taxon>Ascomycota</taxon>
        <taxon>Pezizomycotina</taxon>
        <taxon>Sordariomycetes</taxon>
        <taxon>Hypocreomycetidae</taxon>
        <taxon>Hypocreales</taxon>
        <taxon>Nectriaceae</taxon>
        <taxon>Fusarium</taxon>
        <taxon>Fusarium tricinctum species complex</taxon>
    </lineage>
</organism>
<dbReference type="Proteomes" id="UP000813427">
    <property type="component" value="Unassembled WGS sequence"/>
</dbReference>
<feature type="compositionally biased region" description="Polar residues" evidence="1">
    <location>
        <begin position="10"/>
        <end position="21"/>
    </location>
</feature>
<dbReference type="Gene3D" id="3.30.559.10">
    <property type="entry name" value="Chloramphenicol acetyltransferase-like domain"/>
    <property type="match status" value="2"/>
</dbReference>
<feature type="compositionally biased region" description="Basic and acidic residues" evidence="1">
    <location>
        <begin position="47"/>
        <end position="66"/>
    </location>
</feature>
<dbReference type="OrthoDB" id="1862401at2759"/>
<feature type="region of interest" description="Disordered" evidence="1">
    <location>
        <begin position="1"/>
        <end position="80"/>
    </location>
</feature>
<keyword evidence="3" id="KW-1185">Reference proteome</keyword>
<evidence type="ECO:0000313" key="2">
    <source>
        <dbReference type="EMBL" id="KAH7246274.1"/>
    </source>
</evidence>
<proteinExistence type="predicted"/>
<dbReference type="InterPro" id="IPR023213">
    <property type="entry name" value="CAT-like_dom_sf"/>
</dbReference>
<dbReference type="EMBL" id="JAGPXF010000004">
    <property type="protein sequence ID" value="KAH7246274.1"/>
    <property type="molecule type" value="Genomic_DNA"/>
</dbReference>
<protein>
    <submittedName>
        <fullName evidence="2">Uncharacterized protein</fullName>
    </submittedName>
</protein>
<name>A0A8K0WBK8_9HYPO</name>
<comment type="caution">
    <text evidence="2">The sequence shown here is derived from an EMBL/GenBank/DDBJ whole genome shotgun (WGS) entry which is preliminary data.</text>
</comment>
<evidence type="ECO:0000256" key="1">
    <source>
        <dbReference type="SAM" id="MobiDB-lite"/>
    </source>
</evidence>
<gene>
    <name evidence="2" type="ORF">BKA59DRAFT_528123</name>
</gene>
<feature type="compositionally biased region" description="Acidic residues" evidence="1">
    <location>
        <begin position="67"/>
        <end position="80"/>
    </location>
</feature>
<dbReference type="AlphaFoldDB" id="A0A8K0WBK8"/>